<evidence type="ECO:0000256" key="7">
    <source>
        <dbReference type="ARBA" id="ARBA00023069"/>
    </source>
</evidence>
<evidence type="ECO:0000313" key="13">
    <source>
        <dbReference type="Ensembl" id="ENSAOCP00000068082.1"/>
    </source>
</evidence>
<evidence type="ECO:0000256" key="10">
    <source>
        <dbReference type="ARBA" id="ARBA00044754"/>
    </source>
</evidence>
<dbReference type="Ensembl" id="ENSAOCT00000061098.1">
    <property type="protein sequence ID" value="ENSAOCP00000068082.1"/>
    <property type="gene ID" value="ENSAOCG00000031126.1"/>
</dbReference>
<evidence type="ECO:0000256" key="5">
    <source>
        <dbReference type="ARBA" id="ARBA00022846"/>
    </source>
</evidence>
<keyword evidence="6 12" id="KW-0175">Coiled coil</keyword>
<accession>A0AAQ5ZTE4</accession>
<keyword evidence="8" id="KW-0206">Cytoskeleton</keyword>
<comment type="subunit">
    <text evidence="3">Component of the nexin-dynein regulatory complex (N-DRC).</text>
</comment>
<dbReference type="PANTHER" id="PTHR28656">
    <property type="entry name" value="COILED-COIL DOMAIN-CONTAINING PROTEIN 153"/>
    <property type="match status" value="1"/>
</dbReference>
<evidence type="ECO:0000256" key="6">
    <source>
        <dbReference type="ARBA" id="ARBA00023054"/>
    </source>
</evidence>
<keyword evidence="7" id="KW-0969">Cilium</keyword>
<evidence type="ECO:0000256" key="1">
    <source>
        <dbReference type="ARBA" id="ARBA00003029"/>
    </source>
</evidence>
<comment type="function">
    <text evidence="1">Component of the nexin-dynein regulatory complex (N-DRC), a key regulator of ciliary/flagellar motility which maintains the alignment and integrity of the distal axoneme and regulates microtubule sliding in motile axonemes.</text>
</comment>
<evidence type="ECO:0000256" key="2">
    <source>
        <dbReference type="ARBA" id="ARBA00004611"/>
    </source>
</evidence>
<evidence type="ECO:0000256" key="4">
    <source>
        <dbReference type="ARBA" id="ARBA00022490"/>
    </source>
</evidence>
<reference evidence="13" key="2">
    <citation type="submission" date="2025-08" db="UniProtKB">
        <authorList>
            <consortium name="Ensembl"/>
        </authorList>
    </citation>
    <scope>IDENTIFICATION</scope>
</reference>
<evidence type="ECO:0000313" key="14">
    <source>
        <dbReference type="Proteomes" id="UP001501940"/>
    </source>
</evidence>
<dbReference type="InterPro" id="IPR033585">
    <property type="entry name" value="DRC12-like"/>
</dbReference>
<dbReference type="GeneTree" id="ENSGT00940000167064"/>
<evidence type="ECO:0000256" key="3">
    <source>
        <dbReference type="ARBA" id="ARBA00011248"/>
    </source>
</evidence>
<evidence type="ECO:0000256" key="11">
    <source>
        <dbReference type="ARBA" id="ARBA00044800"/>
    </source>
</evidence>
<evidence type="ECO:0000256" key="12">
    <source>
        <dbReference type="SAM" id="Coils"/>
    </source>
</evidence>
<name>A0AAQ5ZTE4_AMPOC</name>
<dbReference type="AlphaFoldDB" id="A0AAQ5ZTE4"/>
<comment type="similarity">
    <text evidence="10">Belongs to the DRC12 family.</text>
</comment>
<evidence type="ECO:0000256" key="9">
    <source>
        <dbReference type="ARBA" id="ARBA00023273"/>
    </source>
</evidence>
<evidence type="ECO:0000256" key="8">
    <source>
        <dbReference type="ARBA" id="ARBA00023212"/>
    </source>
</evidence>
<dbReference type="Proteomes" id="UP001501940">
    <property type="component" value="Chromosome 7"/>
</dbReference>
<organism evidence="13 14">
    <name type="scientific">Amphiprion ocellaris</name>
    <name type="common">Clown anemonefish</name>
    <dbReference type="NCBI Taxonomy" id="80972"/>
    <lineage>
        <taxon>Eukaryota</taxon>
        <taxon>Metazoa</taxon>
        <taxon>Chordata</taxon>
        <taxon>Craniata</taxon>
        <taxon>Vertebrata</taxon>
        <taxon>Euteleostomi</taxon>
        <taxon>Actinopterygii</taxon>
        <taxon>Neopterygii</taxon>
        <taxon>Teleostei</taxon>
        <taxon>Neoteleostei</taxon>
        <taxon>Acanthomorphata</taxon>
        <taxon>Ovalentaria</taxon>
        <taxon>Pomacentridae</taxon>
        <taxon>Amphiprion</taxon>
    </lineage>
</organism>
<gene>
    <name evidence="13" type="primary">CCDC153</name>
</gene>
<keyword evidence="4" id="KW-0963">Cytoplasm</keyword>
<keyword evidence="9" id="KW-0966">Cell projection</keyword>
<reference evidence="13" key="3">
    <citation type="submission" date="2025-09" db="UniProtKB">
        <authorList>
            <consortium name="Ensembl"/>
        </authorList>
    </citation>
    <scope>IDENTIFICATION</scope>
</reference>
<keyword evidence="5" id="KW-0282">Flagellum</keyword>
<protein>
    <recommendedName>
        <fullName evidence="11">Dynein regulatory complex protein 12</fullName>
    </recommendedName>
</protein>
<dbReference type="PANTHER" id="PTHR28656:SF1">
    <property type="entry name" value="COILED-COIL DOMAIN-CONTAINING PROTEIN 153"/>
    <property type="match status" value="1"/>
</dbReference>
<proteinExistence type="inferred from homology"/>
<reference evidence="13 14" key="1">
    <citation type="submission" date="2022-01" db="EMBL/GenBank/DDBJ databases">
        <title>A chromosome-scale genome assembly of the false clownfish, Amphiprion ocellaris.</title>
        <authorList>
            <person name="Ryu T."/>
        </authorList>
    </citation>
    <scope>NUCLEOTIDE SEQUENCE [LARGE SCALE GENOMIC DNA]</scope>
</reference>
<feature type="coiled-coil region" evidence="12">
    <location>
        <begin position="52"/>
        <end position="161"/>
    </location>
</feature>
<sequence>MPPKKKTKKTPKKKTTGKCENDLEEKYRCSVLDIAVLQDHIDELLTLQCESVRKVRADRIDLRSRVRDMEQKLQHERQDHRDVSSDLSRQYKTMQTELTSKVKRLEKEASQLKEELVLCQEELSKEQQKREQVEQEKDAIIVDLQHKLDNLETDYEKILIEFAVNQGRLRITPTGKICEGRSTRLVQKLRSSRAASGWRRNRC</sequence>
<keyword evidence="14" id="KW-1185">Reference proteome</keyword>
<comment type="subcellular location">
    <subcellularLocation>
        <location evidence="2">Cytoplasm</location>
        <location evidence="2">Cytoskeleton</location>
        <location evidence="2">Flagellum axoneme</location>
    </subcellularLocation>
</comment>